<keyword evidence="1" id="KW-0812">Transmembrane</keyword>
<keyword evidence="1" id="KW-1133">Transmembrane helix</keyword>
<reference evidence="2 3" key="1">
    <citation type="submission" date="2014-07" db="EMBL/GenBank/DDBJ databases">
        <title>Genome Sequence of Rhodococcus opacus Strain R7, a Biodegrader of Mono- and Polycyclic Aromatic Hydrocarbons.</title>
        <authorList>
            <person name="Di Gennaro P."/>
            <person name="Zampolli J."/>
            <person name="Presti I."/>
            <person name="Cappelletti M."/>
            <person name="D'Ursi P."/>
            <person name="Orro A."/>
            <person name="Mezzelani A."/>
            <person name="Milanesi L."/>
        </authorList>
    </citation>
    <scope>NUCLEOTIDE SEQUENCE [LARGE SCALE GENOMIC DNA]</scope>
    <source>
        <strain evidence="2 3">R7</strain>
    </source>
</reference>
<dbReference type="InterPro" id="IPR022062">
    <property type="entry name" value="DUF3618"/>
</dbReference>
<keyword evidence="1" id="KW-0472">Membrane</keyword>
<evidence type="ECO:0008006" key="4">
    <source>
        <dbReference type="Google" id="ProtNLM"/>
    </source>
</evidence>
<organism evidence="2 3">
    <name type="scientific">Rhodococcus opacus</name>
    <name type="common">Nocardia opaca</name>
    <dbReference type="NCBI Taxonomy" id="37919"/>
    <lineage>
        <taxon>Bacteria</taxon>
        <taxon>Bacillati</taxon>
        <taxon>Actinomycetota</taxon>
        <taxon>Actinomycetes</taxon>
        <taxon>Mycobacteriales</taxon>
        <taxon>Nocardiaceae</taxon>
        <taxon>Rhodococcus</taxon>
    </lineage>
</organism>
<accession>A0A076EBX8</accession>
<evidence type="ECO:0000256" key="1">
    <source>
        <dbReference type="SAM" id="Phobius"/>
    </source>
</evidence>
<dbReference type="Proteomes" id="UP000028488">
    <property type="component" value="Chromosome"/>
</dbReference>
<protein>
    <recommendedName>
        <fullName evidence="4">DUF3618 domain-containing protein</fullName>
    </recommendedName>
</protein>
<dbReference type="EMBL" id="CP008947">
    <property type="protein sequence ID" value="AII03770.1"/>
    <property type="molecule type" value="Genomic_DNA"/>
</dbReference>
<evidence type="ECO:0000313" key="2">
    <source>
        <dbReference type="EMBL" id="AII03770.1"/>
    </source>
</evidence>
<sequence length="80" mass="8782">MTEPQPQPQPEPSVAEQRAALASTVDALQRKVDVPARAKAGARHELDKVRQQPRGAVAAGLVSAFVAAYFVVRQRRRRSH</sequence>
<feature type="transmembrane region" description="Helical" evidence="1">
    <location>
        <begin position="55"/>
        <end position="72"/>
    </location>
</feature>
<dbReference type="RefSeq" id="WP_037232224.1">
    <property type="nucleotide sequence ID" value="NZ_CP008947.1"/>
</dbReference>
<dbReference type="AlphaFoldDB" id="A0A076EBX8"/>
<evidence type="ECO:0000313" key="3">
    <source>
        <dbReference type="Proteomes" id="UP000028488"/>
    </source>
</evidence>
<proteinExistence type="predicted"/>
<name>A0A076EBX8_RHOOP</name>
<gene>
    <name evidence="2" type="ORF">EP51_03740</name>
</gene>
<dbReference type="Pfam" id="PF12277">
    <property type="entry name" value="DUF3618"/>
    <property type="match status" value="1"/>
</dbReference>